<feature type="domain" description="Retrotransposon Copia-like N-terminal" evidence="4">
    <location>
        <begin position="274"/>
        <end position="322"/>
    </location>
</feature>
<dbReference type="InterPro" id="IPR025724">
    <property type="entry name" value="GAG-pre-integrase_dom"/>
</dbReference>
<gene>
    <name evidence="6" type="ORF">OSB04_029145</name>
</gene>
<dbReference type="Pfam" id="PF25597">
    <property type="entry name" value="SH3_retrovirus"/>
    <property type="match status" value="1"/>
</dbReference>
<dbReference type="Proteomes" id="UP001172457">
    <property type="component" value="Chromosome 7"/>
</dbReference>
<feature type="region of interest" description="Disordered" evidence="1">
    <location>
        <begin position="809"/>
        <end position="855"/>
    </location>
</feature>
<feature type="region of interest" description="Disordered" evidence="1">
    <location>
        <begin position="868"/>
        <end position="887"/>
    </location>
</feature>
<name>A0AA38SH08_9ASTR</name>
<comment type="caution">
    <text evidence="6">The sequence shown here is derived from an EMBL/GenBank/DDBJ whole genome shotgun (WGS) entry which is preliminary data.</text>
</comment>
<feature type="compositionally biased region" description="Basic and acidic residues" evidence="1">
    <location>
        <begin position="818"/>
        <end position="841"/>
    </location>
</feature>
<feature type="compositionally biased region" description="Polar residues" evidence="1">
    <location>
        <begin position="480"/>
        <end position="493"/>
    </location>
</feature>
<evidence type="ECO:0000313" key="6">
    <source>
        <dbReference type="EMBL" id="KAJ9542639.1"/>
    </source>
</evidence>
<feature type="region of interest" description="Disordered" evidence="1">
    <location>
        <begin position="478"/>
        <end position="500"/>
    </location>
</feature>
<feature type="domain" description="Reverse transcriptase Ty1/copia-type" evidence="2">
    <location>
        <begin position="973"/>
        <end position="1080"/>
    </location>
</feature>
<dbReference type="InterPro" id="IPR057670">
    <property type="entry name" value="SH3_retrovirus"/>
</dbReference>
<evidence type="ECO:0000256" key="1">
    <source>
        <dbReference type="SAM" id="MobiDB-lite"/>
    </source>
</evidence>
<dbReference type="Pfam" id="PF14244">
    <property type="entry name" value="Retrotran_gag_3"/>
    <property type="match status" value="1"/>
</dbReference>
<protein>
    <recommendedName>
        <fullName evidence="8">Gag-pol polyprotein</fullName>
    </recommendedName>
</protein>
<dbReference type="InterPro" id="IPR013103">
    <property type="entry name" value="RVT_2"/>
</dbReference>
<evidence type="ECO:0000313" key="7">
    <source>
        <dbReference type="Proteomes" id="UP001172457"/>
    </source>
</evidence>
<sequence length="1378" mass="156164">MFSKLAEKLGYPRQQEHQDVLQSHTILLHKKTINQPDSTSLTTKSKQNPIERRWKKEKDRTITNAWIGIDDDLLRDPTIAIGIHEKGVRLKTRQFWRLNMQANVYVFRVQRLTVWQTRRLAGINMNPIFRCGLKRVPQNFIELLCQLKDKSENSYLRSCLHLKVDDLLEEIKRTSLSSLCQVYILEGLKVYNCSTLWTAPHFSWMMKGSGACFLEDRGAKLRSGSLVFRSGSCVEICKIMSGSDTSDTSDSSKHPEGAESVISKLDFGDPLYLHPSDTSGVPILSFKLNGTENYKVWSCAMILALETKNKLGFVDGSCVKPSDNDVLAKQWDRCNAVVLSWILGSVVEELFLGQVFSKVASTVWSELKETYDKVDGSVTFNLYQKINSLNQNGGSVSDYYHKLNAYWRQFDALIKLPNCTCNASTDFTKHTQLIKLMQLLMGLDEVYQPIRSSILTTEPLPSVKTAFSIVSREESHRGVSYSNNSGSKGQSSAFFGKAPEPKRKPGFRNTTLTCKHCGANGHTIERCFKIIGFPKDFQSQRKTFGNNSFRSVQGNNSVTTVDNNISSSFSNYSLTEDQIHKLLSLIEPPKDVQAASANMADSGATQHMTSIVSNLTDVVDISDLSLKDLTQKKVVGIGNEKEGLYVLNVEKGEFSSVNHVSVCYVSKLLWHSRLGHPAEPVMNILKEKLQFYSNKIPPCDICHQAKQTRNKFENSSIKTTALGDLIHLDVWGPYRVSTKEGSEKCIFLGYCNSKKGYRLYSLDTKQIVISRDVRFYENIFPFKMKDEEGTSSLNDFRILKFFDTIENTNNDSYQDPNDDNRGRSSNDTRDSRAPDSIERQLRAANTPPLSSNELLSIEQDDADAITSITDGLDENDDHSPEGNLQKSNTEFNVRKSDRVSIFPKRFDEYVVEGKVKYGLEKVVNYSKLCKEHYCFVSNLNKSLEPTSYLEASKDQNWINAMNDEMEALNRIGTWELTDLPKNRKPIGSKWVFKIKYKSNGEIERYKARLVAKGYSQREGLDYEETFSPVVKMVTVRCLIALAVQNKWSLYQLDVNNAFLYGDLSEEVYMTLPEGLCMSQRKYCLELLADFGYLGCKPINTPMDMNLIVTESIESASKSGDYILSDISGFQRLIGRLIYLLATRPDISFVVHCLSQFMHSPRKSHLNLALRVLRYLKKSPGKGILFTPSSSFKLLGYVDADWGKCLSSRRSVTDCVFAMGRVHPSTILAETISWYCSLFLAIMLVLSFCESSVTEDERMSIRVRFKGSIYKPCDEIYVVHEGETLQTISEKCGDPYIVEENPHIHDPDDVFPGLIRPTPKPWASKFEFSRELKRVEKFVRPLHDLTTACSLSQALIQQILSLNLSPAKKRIFVSSLEKN</sequence>
<feature type="domain" description="Retroviral polymerase SH3-like" evidence="5">
    <location>
        <begin position="742"/>
        <end position="786"/>
    </location>
</feature>
<dbReference type="InterPro" id="IPR043502">
    <property type="entry name" value="DNA/RNA_pol_sf"/>
</dbReference>
<dbReference type="InterPro" id="IPR029472">
    <property type="entry name" value="Copia-like_N"/>
</dbReference>
<accession>A0AA38SH08</accession>
<proteinExistence type="predicted"/>
<dbReference type="PANTHER" id="PTHR37610:SF78">
    <property type="entry name" value="GAG-POLYPEPTIDE OF LTR COPIA-TYPE-RELATED"/>
    <property type="match status" value="1"/>
</dbReference>
<dbReference type="EMBL" id="JARYMX010000007">
    <property type="protein sequence ID" value="KAJ9542639.1"/>
    <property type="molecule type" value="Genomic_DNA"/>
</dbReference>
<dbReference type="Pfam" id="PF07727">
    <property type="entry name" value="RVT_2"/>
    <property type="match status" value="1"/>
</dbReference>
<evidence type="ECO:0000259" key="5">
    <source>
        <dbReference type="Pfam" id="PF25597"/>
    </source>
</evidence>
<keyword evidence="7" id="KW-1185">Reference proteome</keyword>
<dbReference type="SUPFAM" id="SSF56672">
    <property type="entry name" value="DNA/RNA polymerases"/>
    <property type="match status" value="1"/>
</dbReference>
<evidence type="ECO:0000259" key="3">
    <source>
        <dbReference type="Pfam" id="PF13976"/>
    </source>
</evidence>
<evidence type="ECO:0000259" key="4">
    <source>
        <dbReference type="Pfam" id="PF14244"/>
    </source>
</evidence>
<evidence type="ECO:0000259" key="2">
    <source>
        <dbReference type="Pfam" id="PF07727"/>
    </source>
</evidence>
<dbReference type="PANTHER" id="PTHR37610">
    <property type="entry name" value="CCHC-TYPE DOMAIN-CONTAINING PROTEIN"/>
    <property type="match status" value="1"/>
</dbReference>
<feature type="domain" description="GAG-pre-integrase" evidence="3">
    <location>
        <begin position="643"/>
        <end position="707"/>
    </location>
</feature>
<evidence type="ECO:0008006" key="8">
    <source>
        <dbReference type="Google" id="ProtNLM"/>
    </source>
</evidence>
<reference evidence="6" key="1">
    <citation type="submission" date="2023-03" db="EMBL/GenBank/DDBJ databases">
        <title>Chromosome-scale reference genome and RAD-based genetic map of yellow starthistle (Centaurea solstitialis) reveal putative structural variation and QTLs associated with invader traits.</title>
        <authorList>
            <person name="Reatini B."/>
            <person name="Cang F.A."/>
            <person name="Jiang Q."/>
            <person name="Mckibben M.T.W."/>
            <person name="Barker M.S."/>
            <person name="Rieseberg L.H."/>
            <person name="Dlugosch K.M."/>
        </authorList>
    </citation>
    <scope>NUCLEOTIDE SEQUENCE</scope>
    <source>
        <strain evidence="6">CAN-66</strain>
        <tissue evidence="6">Leaf</tissue>
    </source>
</reference>
<dbReference type="Pfam" id="PF13976">
    <property type="entry name" value="gag_pre-integrs"/>
    <property type="match status" value="1"/>
</dbReference>
<organism evidence="6 7">
    <name type="scientific">Centaurea solstitialis</name>
    <name type="common">yellow star-thistle</name>
    <dbReference type="NCBI Taxonomy" id="347529"/>
    <lineage>
        <taxon>Eukaryota</taxon>
        <taxon>Viridiplantae</taxon>
        <taxon>Streptophyta</taxon>
        <taxon>Embryophyta</taxon>
        <taxon>Tracheophyta</taxon>
        <taxon>Spermatophyta</taxon>
        <taxon>Magnoliopsida</taxon>
        <taxon>eudicotyledons</taxon>
        <taxon>Gunneridae</taxon>
        <taxon>Pentapetalae</taxon>
        <taxon>asterids</taxon>
        <taxon>campanulids</taxon>
        <taxon>Asterales</taxon>
        <taxon>Asteraceae</taxon>
        <taxon>Carduoideae</taxon>
        <taxon>Cardueae</taxon>
        <taxon>Centaureinae</taxon>
        <taxon>Centaurea</taxon>
    </lineage>
</organism>